<accession>A0A0A8YUV5</accession>
<sequence length="31" mass="3754">MKAVRLRPPTLHQCRYQIFVNVNFLHLCNLE</sequence>
<organism evidence="1">
    <name type="scientific">Arundo donax</name>
    <name type="common">Giant reed</name>
    <name type="synonym">Donax arundinaceus</name>
    <dbReference type="NCBI Taxonomy" id="35708"/>
    <lineage>
        <taxon>Eukaryota</taxon>
        <taxon>Viridiplantae</taxon>
        <taxon>Streptophyta</taxon>
        <taxon>Embryophyta</taxon>
        <taxon>Tracheophyta</taxon>
        <taxon>Spermatophyta</taxon>
        <taxon>Magnoliopsida</taxon>
        <taxon>Liliopsida</taxon>
        <taxon>Poales</taxon>
        <taxon>Poaceae</taxon>
        <taxon>PACMAD clade</taxon>
        <taxon>Arundinoideae</taxon>
        <taxon>Arundineae</taxon>
        <taxon>Arundo</taxon>
    </lineage>
</organism>
<protein>
    <submittedName>
        <fullName evidence="1">Uncharacterized protein</fullName>
    </submittedName>
</protein>
<name>A0A0A8YUV5_ARUDO</name>
<dbReference type="EMBL" id="GBRH01266976">
    <property type="protein sequence ID" value="JAD30919.1"/>
    <property type="molecule type" value="Transcribed_RNA"/>
</dbReference>
<proteinExistence type="predicted"/>
<dbReference type="AlphaFoldDB" id="A0A0A8YUV5"/>
<evidence type="ECO:0000313" key="1">
    <source>
        <dbReference type="EMBL" id="JAD30919.1"/>
    </source>
</evidence>
<reference evidence="1" key="2">
    <citation type="journal article" date="2015" name="Data Brief">
        <title>Shoot transcriptome of the giant reed, Arundo donax.</title>
        <authorList>
            <person name="Barrero R.A."/>
            <person name="Guerrero F.D."/>
            <person name="Moolhuijzen P."/>
            <person name="Goolsby J.A."/>
            <person name="Tidwell J."/>
            <person name="Bellgard S.E."/>
            <person name="Bellgard M.I."/>
        </authorList>
    </citation>
    <scope>NUCLEOTIDE SEQUENCE</scope>
    <source>
        <tissue evidence="1">Shoot tissue taken approximately 20 cm above the soil surface</tissue>
    </source>
</reference>
<reference evidence="1" key="1">
    <citation type="submission" date="2014-09" db="EMBL/GenBank/DDBJ databases">
        <authorList>
            <person name="Magalhaes I.L.F."/>
            <person name="Oliveira U."/>
            <person name="Santos F.R."/>
            <person name="Vidigal T.H.D.A."/>
            <person name="Brescovit A.D."/>
            <person name="Santos A.J."/>
        </authorList>
    </citation>
    <scope>NUCLEOTIDE SEQUENCE</scope>
    <source>
        <tissue evidence="1">Shoot tissue taken approximately 20 cm above the soil surface</tissue>
    </source>
</reference>